<dbReference type="Pfam" id="PF07394">
    <property type="entry name" value="DUF1501"/>
    <property type="match status" value="1"/>
</dbReference>
<protein>
    <recommendedName>
        <fullName evidence="3">Sulfatase</fullName>
    </recommendedName>
</protein>
<dbReference type="Proteomes" id="UP000319976">
    <property type="component" value="Chromosome"/>
</dbReference>
<dbReference type="InterPro" id="IPR017850">
    <property type="entry name" value="Alkaline_phosphatase_core_sf"/>
</dbReference>
<dbReference type="SUPFAM" id="SSF53649">
    <property type="entry name" value="Alkaline phosphatase-like"/>
    <property type="match status" value="1"/>
</dbReference>
<dbReference type="EMBL" id="CP036316">
    <property type="protein sequence ID" value="QDT62871.1"/>
    <property type="molecule type" value="Genomic_DNA"/>
</dbReference>
<evidence type="ECO:0000313" key="2">
    <source>
        <dbReference type="Proteomes" id="UP000319976"/>
    </source>
</evidence>
<keyword evidence="2" id="KW-1185">Reference proteome</keyword>
<proteinExistence type="predicted"/>
<evidence type="ECO:0000313" key="1">
    <source>
        <dbReference type="EMBL" id="QDT62871.1"/>
    </source>
</evidence>
<dbReference type="PANTHER" id="PTHR43737">
    <property type="entry name" value="BLL7424 PROTEIN"/>
    <property type="match status" value="1"/>
</dbReference>
<dbReference type="AlphaFoldDB" id="A0A517T3F7"/>
<sequence>MNAYNAYENLINRRHFFKQGGYGLGTAALATLLAKHGKSETTTPTSNIASPGAAPALDLNGGLHFPAKAKRAIYLFMAGAPSQIDTFDYKPKLDEMFDTDLPQSVIMGQRLTTMTSGQTRLPIAASKYKFKQHGKSGAWVSELLPNMAKMVDDISIVKSMWTEAINHDPAITYIQTGNQIPGRPSLGAWLNYGLGSLNENLPTFVVLHSTWSGRKDAQALYTRLWGSGFLASKYQGVALRSQGDPVLYISNPSGVDSEIRRAMLDGVNAMNNNLYNELGDPETQTRISQYEMAYRMQSSVPELADLSDEPQSTFDLYGEEAKTPGTFAHHCVLARRMMERDVRFVQIFHRGWDQHGNIAGDLPKQCGDVDRPSYGLVQDLKQRGLLDDTLVVWGGEFGRTTYCQGSLSRDNYGRDHHPRCFTVWMAGAGVKQGIVHGETDDFSYNITENPVHIRDLNATILHLMGIDHERLTFKFQGLDHRLTGVEESHLIDGILA</sequence>
<accession>A0A517T3F7</accession>
<dbReference type="Gene3D" id="3.40.720.10">
    <property type="entry name" value="Alkaline Phosphatase, subunit A"/>
    <property type="match status" value="1"/>
</dbReference>
<reference evidence="1 2" key="1">
    <citation type="submission" date="2019-02" db="EMBL/GenBank/DDBJ databases">
        <title>Deep-cultivation of Planctomycetes and their phenomic and genomic characterization uncovers novel biology.</title>
        <authorList>
            <person name="Wiegand S."/>
            <person name="Jogler M."/>
            <person name="Boedeker C."/>
            <person name="Pinto D."/>
            <person name="Vollmers J."/>
            <person name="Rivas-Marin E."/>
            <person name="Kohn T."/>
            <person name="Peeters S.H."/>
            <person name="Heuer A."/>
            <person name="Rast P."/>
            <person name="Oberbeckmann S."/>
            <person name="Bunk B."/>
            <person name="Jeske O."/>
            <person name="Meyerdierks A."/>
            <person name="Storesund J.E."/>
            <person name="Kallscheuer N."/>
            <person name="Luecker S."/>
            <person name="Lage O.M."/>
            <person name="Pohl T."/>
            <person name="Merkel B.J."/>
            <person name="Hornburger P."/>
            <person name="Mueller R.-W."/>
            <person name="Bruemmer F."/>
            <person name="Labrenz M."/>
            <person name="Spormann A.M."/>
            <person name="Op den Camp H."/>
            <person name="Overmann J."/>
            <person name="Amann R."/>
            <person name="Jetten M.S.M."/>
            <person name="Mascher T."/>
            <person name="Medema M.H."/>
            <person name="Devos D.P."/>
            <person name="Kaster A.-K."/>
            <person name="Ovreas L."/>
            <person name="Rohde M."/>
            <person name="Galperin M.Y."/>
            <person name="Jogler C."/>
        </authorList>
    </citation>
    <scope>NUCLEOTIDE SEQUENCE [LARGE SCALE GENOMIC DNA]</scope>
    <source>
        <strain evidence="1 2">V22</strain>
    </source>
</reference>
<dbReference type="PANTHER" id="PTHR43737:SF1">
    <property type="entry name" value="DUF1501 DOMAIN-CONTAINING PROTEIN"/>
    <property type="match status" value="1"/>
</dbReference>
<organism evidence="1 2">
    <name type="scientific">Calycomorphotria hydatis</name>
    <dbReference type="NCBI Taxonomy" id="2528027"/>
    <lineage>
        <taxon>Bacteria</taxon>
        <taxon>Pseudomonadati</taxon>
        <taxon>Planctomycetota</taxon>
        <taxon>Planctomycetia</taxon>
        <taxon>Planctomycetales</taxon>
        <taxon>Planctomycetaceae</taxon>
        <taxon>Calycomorphotria</taxon>
    </lineage>
</organism>
<dbReference type="KEGG" id="chya:V22_00690"/>
<dbReference type="RefSeq" id="WP_145258729.1">
    <property type="nucleotide sequence ID" value="NZ_CP036316.1"/>
</dbReference>
<evidence type="ECO:0008006" key="3">
    <source>
        <dbReference type="Google" id="ProtNLM"/>
    </source>
</evidence>
<gene>
    <name evidence="1" type="ORF">V22_00690</name>
</gene>
<name>A0A517T3F7_9PLAN</name>
<dbReference type="OrthoDB" id="127333at2"/>
<dbReference type="InterPro" id="IPR010869">
    <property type="entry name" value="DUF1501"/>
</dbReference>